<dbReference type="Pfam" id="PF10706">
    <property type="entry name" value="Aminoglyc_resit"/>
    <property type="match status" value="1"/>
</dbReference>
<reference evidence="2 3" key="1">
    <citation type="submission" date="2019-01" db="EMBL/GenBank/DDBJ databases">
        <title>Novel species of Nocardioides.</title>
        <authorList>
            <person name="Liu Q."/>
            <person name="Xin Y.-H."/>
        </authorList>
    </citation>
    <scope>NUCLEOTIDE SEQUENCE [LARGE SCALE GENOMIC DNA]</scope>
    <source>
        <strain evidence="2 3">CGMCC 4.6875</strain>
    </source>
</reference>
<accession>A0A4Q2SIC2</accession>
<sequence>MPANGVTRTLAGDADRGGSPPVGEPSLEVTPRTAALASAADALDSAGLEHWFFGGWAVDLWAGRETRAHEDIDVLVLRADEDRVHAALTAAGWAHTPHDDDLVGTDYERDGADLQLTFAETDDEGSVVVPVPGQPIVLSRGPLAHARRPLGHLHVRVLTLEKMLEIKALPRPDEVGGGKDRADLDALRAVAGPPAQAAAGTATRRAVRPGSQRTERNVSSDEP</sequence>
<dbReference type="Gene3D" id="3.30.460.40">
    <property type="match status" value="1"/>
</dbReference>
<comment type="caution">
    <text evidence="2">The sequence shown here is derived from an EMBL/GenBank/DDBJ whole genome shotgun (WGS) entry which is preliminary data.</text>
</comment>
<feature type="region of interest" description="Disordered" evidence="1">
    <location>
        <begin position="191"/>
        <end position="223"/>
    </location>
</feature>
<dbReference type="AlphaFoldDB" id="A0A4Q2SIC2"/>
<evidence type="ECO:0000313" key="2">
    <source>
        <dbReference type="EMBL" id="RYC05112.1"/>
    </source>
</evidence>
<dbReference type="EMBL" id="SDWU01000001">
    <property type="protein sequence ID" value="RYC05112.1"/>
    <property type="molecule type" value="Genomic_DNA"/>
</dbReference>
<organism evidence="2 3">
    <name type="scientific">Nocardioides ganghwensis</name>
    <dbReference type="NCBI Taxonomy" id="252230"/>
    <lineage>
        <taxon>Bacteria</taxon>
        <taxon>Bacillati</taxon>
        <taxon>Actinomycetota</taxon>
        <taxon>Actinomycetes</taxon>
        <taxon>Propionibacteriales</taxon>
        <taxon>Nocardioidaceae</taxon>
        <taxon>Nocardioides</taxon>
    </lineage>
</organism>
<feature type="region of interest" description="Disordered" evidence="1">
    <location>
        <begin position="1"/>
        <end position="28"/>
    </location>
</feature>
<keyword evidence="3" id="KW-1185">Reference proteome</keyword>
<evidence type="ECO:0008006" key="4">
    <source>
        <dbReference type="Google" id="ProtNLM"/>
    </source>
</evidence>
<dbReference type="Proteomes" id="UP000293291">
    <property type="component" value="Unassembled WGS sequence"/>
</dbReference>
<dbReference type="OrthoDB" id="9800567at2"/>
<evidence type="ECO:0000313" key="3">
    <source>
        <dbReference type="Proteomes" id="UP000293291"/>
    </source>
</evidence>
<feature type="compositionally biased region" description="Low complexity" evidence="1">
    <location>
        <begin position="191"/>
        <end position="210"/>
    </location>
</feature>
<evidence type="ECO:0000256" key="1">
    <source>
        <dbReference type="SAM" id="MobiDB-lite"/>
    </source>
</evidence>
<protein>
    <recommendedName>
        <fullName evidence="4">Amino acid transporter</fullName>
    </recommendedName>
</protein>
<name>A0A4Q2SIC2_9ACTN</name>
<proteinExistence type="predicted"/>
<gene>
    <name evidence="2" type="ORF">EUA07_01060</name>
</gene>
<dbReference type="InterPro" id="IPR019646">
    <property type="entry name" value="Aminoglyc_AdlTrfase"/>
</dbReference>
<feature type="compositionally biased region" description="Basic and acidic residues" evidence="1">
    <location>
        <begin position="213"/>
        <end position="223"/>
    </location>
</feature>